<feature type="chain" id="PRO_5039700399" description="PknH-like extracellular domain-containing protein" evidence="1">
    <location>
        <begin position="28"/>
        <end position="229"/>
    </location>
</feature>
<keyword evidence="3" id="KW-1185">Reference proteome</keyword>
<gene>
    <name evidence="2" type="ORF">HGA08_26965</name>
</gene>
<dbReference type="AlphaFoldDB" id="A0A846Y7I4"/>
<evidence type="ECO:0008006" key="4">
    <source>
        <dbReference type="Google" id="ProtNLM"/>
    </source>
</evidence>
<protein>
    <recommendedName>
        <fullName evidence="4">PknH-like extracellular domain-containing protein</fullName>
    </recommendedName>
</protein>
<dbReference type="Proteomes" id="UP000565711">
    <property type="component" value="Unassembled WGS sequence"/>
</dbReference>
<evidence type="ECO:0000313" key="3">
    <source>
        <dbReference type="Proteomes" id="UP000565711"/>
    </source>
</evidence>
<feature type="signal peptide" evidence="1">
    <location>
        <begin position="1"/>
        <end position="27"/>
    </location>
</feature>
<name>A0A846Y7I4_9NOCA</name>
<organism evidence="2 3">
    <name type="scientific">Nocardia vermiculata</name>
    <dbReference type="NCBI Taxonomy" id="257274"/>
    <lineage>
        <taxon>Bacteria</taxon>
        <taxon>Bacillati</taxon>
        <taxon>Actinomycetota</taxon>
        <taxon>Actinomycetes</taxon>
        <taxon>Mycobacteriales</taxon>
        <taxon>Nocardiaceae</taxon>
        <taxon>Nocardia</taxon>
    </lineage>
</organism>
<proteinExistence type="predicted"/>
<comment type="caution">
    <text evidence="2">The sequence shown here is derived from an EMBL/GenBank/DDBJ whole genome shotgun (WGS) entry which is preliminary data.</text>
</comment>
<dbReference type="EMBL" id="JAAXOP010000021">
    <property type="protein sequence ID" value="NKY53842.1"/>
    <property type="molecule type" value="Genomic_DNA"/>
</dbReference>
<sequence>MKSTRRGLVVAATAAALAIPTIFTNYAAAQPNSIAPEQMPGPLLGYAGFQRTTDAFREIDPAQVMYPSACAPATVPDQYSTADSHRGRAYEVAGFAAHDVTGPAGEVGSDVYSYDSTEGATGAFDRLRSLFDRQCPLDHEAIGWEFLRESPITGTGSPYAPHRAFTATAGNDALGARTSVTFSVLDDYVVAAGYRVETSDAPQDPGTSADIADQAARAALEAVVEHSGR</sequence>
<dbReference type="RefSeq" id="WP_157103090.1">
    <property type="nucleotide sequence ID" value="NZ_JAAXOP010000021.1"/>
</dbReference>
<evidence type="ECO:0000256" key="1">
    <source>
        <dbReference type="SAM" id="SignalP"/>
    </source>
</evidence>
<evidence type="ECO:0000313" key="2">
    <source>
        <dbReference type="EMBL" id="NKY53842.1"/>
    </source>
</evidence>
<keyword evidence="1" id="KW-0732">Signal</keyword>
<accession>A0A846Y7I4</accession>
<reference evidence="2 3" key="1">
    <citation type="submission" date="2020-04" db="EMBL/GenBank/DDBJ databases">
        <title>MicrobeNet Type strains.</title>
        <authorList>
            <person name="Nicholson A.C."/>
        </authorList>
    </citation>
    <scope>NUCLEOTIDE SEQUENCE [LARGE SCALE GENOMIC DNA]</scope>
    <source>
        <strain evidence="2 3">JCM 12354</strain>
    </source>
</reference>